<name>A0A8J6TBZ8_9BACT</name>
<evidence type="ECO:0000313" key="8">
    <source>
        <dbReference type="EMBL" id="MBC8199543.1"/>
    </source>
</evidence>
<keyword evidence="3 6" id="KW-0812">Transmembrane</keyword>
<gene>
    <name evidence="8" type="ORF">H8E80_05790</name>
</gene>
<dbReference type="Pfam" id="PF13396">
    <property type="entry name" value="PLDc_N"/>
    <property type="match status" value="1"/>
</dbReference>
<comment type="caution">
    <text evidence="8">The sequence shown here is derived from an EMBL/GenBank/DDBJ whole genome shotgun (WGS) entry which is preliminary data.</text>
</comment>
<protein>
    <submittedName>
        <fullName evidence="8">PLDc N-terminal domain-containing protein</fullName>
    </submittedName>
</protein>
<comment type="subcellular location">
    <subcellularLocation>
        <location evidence="1">Cell membrane</location>
        <topology evidence="1">Multi-pass membrane protein</topology>
    </subcellularLocation>
</comment>
<evidence type="ECO:0000256" key="1">
    <source>
        <dbReference type="ARBA" id="ARBA00004651"/>
    </source>
</evidence>
<dbReference type="GO" id="GO:0005886">
    <property type="term" value="C:plasma membrane"/>
    <property type="evidence" value="ECO:0007669"/>
    <property type="project" value="UniProtKB-SubCell"/>
</dbReference>
<accession>A0A8J6TBZ8</accession>
<dbReference type="Proteomes" id="UP000603545">
    <property type="component" value="Unassembled WGS sequence"/>
</dbReference>
<keyword evidence="2" id="KW-1003">Cell membrane</keyword>
<feature type="transmembrane region" description="Helical" evidence="6">
    <location>
        <begin position="21"/>
        <end position="40"/>
    </location>
</feature>
<sequence>MTIWAIVDVAQKDFGTIKKKVLWGVIASIPFIGFIVYLIFGFRKGKKSKTPDIL</sequence>
<evidence type="ECO:0000256" key="2">
    <source>
        <dbReference type="ARBA" id="ARBA00022475"/>
    </source>
</evidence>
<reference evidence="8 9" key="1">
    <citation type="submission" date="2020-08" db="EMBL/GenBank/DDBJ databases">
        <title>Bridging the membrane lipid divide: bacteria of the FCB group superphylum have the potential to synthesize archaeal ether lipids.</title>
        <authorList>
            <person name="Villanueva L."/>
            <person name="Von Meijenfeldt F.A.B."/>
            <person name="Westbye A.B."/>
            <person name="Yadav S."/>
            <person name="Hopmans E.C."/>
            <person name="Dutilh B.E."/>
            <person name="Sinninghe Damste J.S."/>
        </authorList>
    </citation>
    <scope>NUCLEOTIDE SEQUENCE [LARGE SCALE GENOMIC DNA]</scope>
    <source>
        <strain evidence="8">NIOZ-UU82</strain>
    </source>
</reference>
<dbReference type="EMBL" id="JACNLL010000056">
    <property type="protein sequence ID" value="MBC8199543.1"/>
    <property type="molecule type" value="Genomic_DNA"/>
</dbReference>
<evidence type="ECO:0000256" key="3">
    <source>
        <dbReference type="ARBA" id="ARBA00022692"/>
    </source>
</evidence>
<proteinExistence type="predicted"/>
<evidence type="ECO:0000313" key="9">
    <source>
        <dbReference type="Proteomes" id="UP000603545"/>
    </source>
</evidence>
<dbReference type="InterPro" id="IPR027379">
    <property type="entry name" value="CLS_N"/>
</dbReference>
<evidence type="ECO:0000256" key="6">
    <source>
        <dbReference type="SAM" id="Phobius"/>
    </source>
</evidence>
<feature type="domain" description="Cardiolipin synthase N-terminal" evidence="7">
    <location>
        <begin position="2"/>
        <end position="41"/>
    </location>
</feature>
<keyword evidence="5 6" id="KW-0472">Membrane</keyword>
<organism evidence="8 9">
    <name type="scientific">Candidatus Desulfaltia bathyphila</name>
    <dbReference type="NCBI Taxonomy" id="2841697"/>
    <lineage>
        <taxon>Bacteria</taxon>
        <taxon>Pseudomonadati</taxon>
        <taxon>Thermodesulfobacteriota</taxon>
        <taxon>Desulfobacteria</taxon>
        <taxon>Desulfobacterales</taxon>
        <taxon>Desulfobacterales incertae sedis</taxon>
        <taxon>Candidatus Desulfaltia</taxon>
    </lineage>
</organism>
<evidence type="ECO:0000259" key="7">
    <source>
        <dbReference type="Pfam" id="PF13396"/>
    </source>
</evidence>
<keyword evidence="4 6" id="KW-1133">Transmembrane helix</keyword>
<dbReference type="AlphaFoldDB" id="A0A8J6TBZ8"/>
<evidence type="ECO:0000256" key="4">
    <source>
        <dbReference type="ARBA" id="ARBA00022989"/>
    </source>
</evidence>
<evidence type="ECO:0000256" key="5">
    <source>
        <dbReference type="ARBA" id="ARBA00023136"/>
    </source>
</evidence>